<dbReference type="PROSITE" id="PS50850">
    <property type="entry name" value="MFS"/>
    <property type="match status" value="1"/>
</dbReference>
<evidence type="ECO:0000256" key="5">
    <source>
        <dbReference type="ARBA" id="ARBA00022989"/>
    </source>
</evidence>
<dbReference type="PRINTS" id="PR00171">
    <property type="entry name" value="SUGRTRNSPORT"/>
</dbReference>
<comment type="subcellular location">
    <subcellularLocation>
        <location evidence="1">Membrane</location>
        <topology evidence="1">Multi-pass membrane protein</topology>
    </subcellularLocation>
</comment>
<sequence length="510" mass="55914">MTIPQLTGRPLQALVYAAAGAAFLLFGYDQGVMGGLVSLESFLNRFDSPSPGLLGFMVASYDVGCLLGAVFAFLRGDKLGRRWCIIYSCIVVLIGATLQTSAYSRAQYIVGRIVAGVGVGCISVTVPIYASECASAASRGALVVVETTIVIIGITISNFTNFGFVFGRPELNGKEAQWRIPLGLQMIFPPFVFLLMPFVVESPRWLAAVGRSDEVAVVLARLHGKGATPDTPHIQQQAQRIIQTAAHEAEIESSWKESFAGGELQNLRRLILAGSTGFLHQATGINVVIYYAPVIFRQVGLNDRMSYIMSCVGSVCFLVGSILPVLYIERIGRRKTMMLGAWTCGICMGMIACTGAVGRYYPSRAFATGWAGSVFVLLFQFSFGIDWNSMNWLYASEIGSLRMRNKTAAVQCFCHWSTNFLTVMVAPTGFASLGWKFYLVWMSVTLAAIPYLYFCFPETAGRTLEQMDDFFKTYPQWNIGKIANVWVDLGSASRENTFKEEAGVVEHEES</sequence>
<dbReference type="InterPro" id="IPR003663">
    <property type="entry name" value="Sugar/inositol_transpt"/>
</dbReference>
<proteinExistence type="inferred from homology"/>
<dbReference type="InterPro" id="IPR050360">
    <property type="entry name" value="MFS_Sugar_Transporters"/>
</dbReference>
<feature type="transmembrane region" description="Helical" evidence="8">
    <location>
        <begin position="305"/>
        <end position="327"/>
    </location>
</feature>
<dbReference type="GO" id="GO:0005351">
    <property type="term" value="F:carbohydrate:proton symporter activity"/>
    <property type="evidence" value="ECO:0007669"/>
    <property type="project" value="TreeGrafter"/>
</dbReference>
<dbReference type="Gene3D" id="1.20.1250.20">
    <property type="entry name" value="MFS general substrate transporter like domains"/>
    <property type="match status" value="1"/>
</dbReference>
<keyword evidence="3 7" id="KW-0813">Transport</keyword>
<feature type="transmembrane region" description="Helical" evidence="8">
    <location>
        <begin position="85"/>
        <end position="103"/>
    </location>
</feature>
<comment type="caution">
    <text evidence="10">The sequence shown here is derived from an EMBL/GenBank/DDBJ whole genome shotgun (WGS) entry which is preliminary data.</text>
</comment>
<feature type="transmembrane region" description="Helical" evidence="8">
    <location>
        <begin position="53"/>
        <end position="73"/>
    </location>
</feature>
<evidence type="ECO:0000256" key="3">
    <source>
        <dbReference type="ARBA" id="ARBA00022448"/>
    </source>
</evidence>
<dbReference type="PANTHER" id="PTHR48022">
    <property type="entry name" value="PLASTIDIC GLUCOSE TRANSPORTER 4"/>
    <property type="match status" value="1"/>
</dbReference>
<evidence type="ECO:0000256" key="2">
    <source>
        <dbReference type="ARBA" id="ARBA00010992"/>
    </source>
</evidence>
<keyword evidence="4 8" id="KW-0812">Transmembrane</keyword>
<dbReference type="InterPro" id="IPR005828">
    <property type="entry name" value="MFS_sugar_transport-like"/>
</dbReference>
<evidence type="ECO:0000313" key="10">
    <source>
        <dbReference type="EMBL" id="SPJ85500.1"/>
    </source>
</evidence>
<name>A0AAE8MHY0_9HYPO</name>
<feature type="transmembrane region" description="Helical" evidence="8">
    <location>
        <begin position="367"/>
        <end position="387"/>
    </location>
</feature>
<dbReference type="Pfam" id="PF00083">
    <property type="entry name" value="Sugar_tr"/>
    <property type="match status" value="1"/>
</dbReference>
<keyword evidence="11" id="KW-1185">Reference proteome</keyword>
<feature type="transmembrane region" description="Helical" evidence="8">
    <location>
        <begin position="408"/>
        <end position="426"/>
    </location>
</feature>
<dbReference type="EMBL" id="ONZP01000478">
    <property type="protein sequence ID" value="SPJ85500.1"/>
    <property type="molecule type" value="Genomic_DNA"/>
</dbReference>
<dbReference type="GO" id="GO:0016020">
    <property type="term" value="C:membrane"/>
    <property type="evidence" value="ECO:0007669"/>
    <property type="project" value="UniProtKB-SubCell"/>
</dbReference>
<feature type="transmembrane region" description="Helical" evidence="8">
    <location>
        <begin position="339"/>
        <end position="361"/>
    </location>
</feature>
<accession>A0AAE8MHY0</accession>
<protein>
    <submittedName>
        <fullName evidence="10">Related to sugar transporter</fullName>
    </submittedName>
</protein>
<feature type="transmembrane region" description="Helical" evidence="8">
    <location>
        <begin position="270"/>
        <end position="293"/>
    </location>
</feature>
<gene>
    <name evidence="10" type="ORF">FTOL_11281</name>
</gene>
<keyword evidence="5 8" id="KW-1133">Transmembrane helix</keyword>
<comment type="similarity">
    <text evidence="2 7">Belongs to the major facilitator superfamily. Sugar transporter (TC 2.A.1.1) family.</text>
</comment>
<dbReference type="InterPro" id="IPR036259">
    <property type="entry name" value="MFS_trans_sf"/>
</dbReference>
<feature type="transmembrane region" description="Helical" evidence="8">
    <location>
        <begin position="109"/>
        <end position="130"/>
    </location>
</feature>
<keyword evidence="10" id="KW-0762">Sugar transport</keyword>
<evidence type="ECO:0000256" key="8">
    <source>
        <dbReference type="SAM" id="Phobius"/>
    </source>
</evidence>
<dbReference type="AlphaFoldDB" id="A0AAE8MHY0"/>
<dbReference type="SUPFAM" id="SSF103473">
    <property type="entry name" value="MFS general substrate transporter"/>
    <property type="match status" value="1"/>
</dbReference>
<feature type="transmembrane region" description="Helical" evidence="8">
    <location>
        <begin position="142"/>
        <end position="166"/>
    </location>
</feature>
<keyword evidence="6 8" id="KW-0472">Membrane</keyword>
<organism evidence="10 11">
    <name type="scientific">Fusarium torulosum</name>
    <dbReference type="NCBI Taxonomy" id="33205"/>
    <lineage>
        <taxon>Eukaryota</taxon>
        <taxon>Fungi</taxon>
        <taxon>Dikarya</taxon>
        <taxon>Ascomycota</taxon>
        <taxon>Pezizomycotina</taxon>
        <taxon>Sordariomycetes</taxon>
        <taxon>Hypocreomycetidae</taxon>
        <taxon>Hypocreales</taxon>
        <taxon>Nectriaceae</taxon>
        <taxon>Fusarium</taxon>
    </lineage>
</organism>
<dbReference type="InterPro" id="IPR005829">
    <property type="entry name" value="Sugar_transporter_CS"/>
</dbReference>
<feature type="transmembrane region" description="Helical" evidence="8">
    <location>
        <begin position="438"/>
        <end position="456"/>
    </location>
</feature>
<dbReference type="InterPro" id="IPR020846">
    <property type="entry name" value="MFS_dom"/>
</dbReference>
<dbReference type="PROSITE" id="PS00217">
    <property type="entry name" value="SUGAR_TRANSPORT_2"/>
    <property type="match status" value="1"/>
</dbReference>
<evidence type="ECO:0000256" key="4">
    <source>
        <dbReference type="ARBA" id="ARBA00022692"/>
    </source>
</evidence>
<feature type="transmembrane region" description="Helical" evidence="8">
    <location>
        <begin position="12"/>
        <end position="33"/>
    </location>
</feature>
<evidence type="ECO:0000259" key="9">
    <source>
        <dbReference type="PROSITE" id="PS50850"/>
    </source>
</evidence>
<evidence type="ECO:0000256" key="1">
    <source>
        <dbReference type="ARBA" id="ARBA00004141"/>
    </source>
</evidence>
<dbReference type="NCBIfam" id="TIGR00879">
    <property type="entry name" value="SP"/>
    <property type="match status" value="1"/>
</dbReference>
<evidence type="ECO:0000256" key="7">
    <source>
        <dbReference type="RuleBase" id="RU003346"/>
    </source>
</evidence>
<dbReference type="Proteomes" id="UP001187734">
    <property type="component" value="Unassembled WGS sequence"/>
</dbReference>
<evidence type="ECO:0000313" key="11">
    <source>
        <dbReference type="Proteomes" id="UP001187734"/>
    </source>
</evidence>
<feature type="domain" description="Major facilitator superfamily (MFS) profile" evidence="9">
    <location>
        <begin position="15"/>
        <end position="460"/>
    </location>
</feature>
<feature type="transmembrane region" description="Helical" evidence="8">
    <location>
        <begin position="178"/>
        <end position="200"/>
    </location>
</feature>
<evidence type="ECO:0000256" key="6">
    <source>
        <dbReference type="ARBA" id="ARBA00023136"/>
    </source>
</evidence>
<reference evidence="10" key="1">
    <citation type="submission" date="2018-03" db="EMBL/GenBank/DDBJ databases">
        <authorList>
            <person name="Guldener U."/>
        </authorList>
    </citation>
    <scope>NUCLEOTIDE SEQUENCE</scope>
</reference>
<dbReference type="FunFam" id="1.20.1250.20:FF:000134">
    <property type="entry name" value="MFS sugar transporter protein"/>
    <property type="match status" value="1"/>
</dbReference>
<dbReference type="PANTHER" id="PTHR48022:SF28">
    <property type="entry name" value="MAJOR FACILITATOR SUPERFAMILY (MFS) PROFILE DOMAIN-CONTAINING PROTEIN-RELATED"/>
    <property type="match status" value="1"/>
</dbReference>